<feature type="compositionally biased region" description="Low complexity" evidence="1">
    <location>
        <begin position="107"/>
        <end position="119"/>
    </location>
</feature>
<gene>
    <name evidence="2" type="ORF">XthCFBP4691_10890</name>
</gene>
<sequence length="119" mass="12829">MPVLLSLKDRKVYTGWLEWIPPLRADASPYLRLIPVGSGYRDAQTLRGVVTENCSKDIVSGSALPAAEVVCTGDIANASLFDPDVFDRFSGEPAEAERGEPKWDDTAAQAPRPRAAGAE</sequence>
<accession>A0A2S6ZES7</accession>
<name>A0A2S6ZES7_9XANT</name>
<keyword evidence="3" id="KW-1185">Reference proteome</keyword>
<feature type="compositionally biased region" description="Basic and acidic residues" evidence="1">
    <location>
        <begin position="89"/>
        <end position="105"/>
    </location>
</feature>
<dbReference type="OrthoDB" id="6058926at2"/>
<dbReference type="AlphaFoldDB" id="A0A2S6ZES7"/>
<reference evidence="2 3" key="1">
    <citation type="submission" date="2016-08" db="EMBL/GenBank/DDBJ databases">
        <title>Evolution of the type three secretion system and type three effector repertoires in Xanthomonas.</title>
        <authorList>
            <person name="Merda D."/>
            <person name="Briand M."/>
            <person name="Bosis E."/>
            <person name="Rousseau C."/>
            <person name="Portier P."/>
            <person name="Jacques M.-A."/>
            <person name="Fischer-Le Saux M."/>
        </authorList>
    </citation>
    <scope>NUCLEOTIDE SEQUENCE [LARGE SCALE GENOMIC DNA]</scope>
    <source>
        <strain evidence="2 3">CFBP 4691</strain>
    </source>
</reference>
<proteinExistence type="predicted"/>
<dbReference type="Proteomes" id="UP000239898">
    <property type="component" value="Unassembled WGS sequence"/>
</dbReference>
<evidence type="ECO:0000313" key="2">
    <source>
        <dbReference type="EMBL" id="PPT90751.1"/>
    </source>
</evidence>
<feature type="region of interest" description="Disordered" evidence="1">
    <location>
        <begin position="89"/>
        <end position="119"/>
    </location>
</feature>
<organism evidence="2 3">
    <name type="scientific">Xanthomonas theicola</name>
    <dbReference type="NCBI Taxonomy" id="56464"/>
    <lineage>
        <taxon>Bacteria</taxon>
        <taxon>Pseudomonadati</taxon>
        <taxon>Pseudomonadota</taxon>
        <taxon>Gammaproteobacteria</taxon>
        <taxon>Lysobacterales</taxon>
        <taxon>Lysobacteraceae</taxon>
        <taxon>Xanthomonas</taxon>
    </lineage>
</organism>
<protein>
    <submittedName>
        <fullName evidence="2">Uncharacterized protein</fullName>
    </submittedName>
</protein>
<evidence type="ECO:0000256" key="1">
    <source>
        <dbReference type="SAM" id="MobiDB-lite"/>
    </source>
</evidence>
<comment type="caution">
    <text evidence="2">The sequence shown here is derived from an EMBL/GenBank/DDBJ whole genome shotgun (WGS) entry which is preliminary data.</text>
</comment>
<dbReference type="RefSeq" id="WP_128420428.1">
    <property type="nucleotide sequence ID" value="NZ_MIGX01000046.1"/>
</dbReference>
<dbReference type="EMBL" id="MIGX01000046">
    <property type="protein sequence ID" value="PPT90751.1"/>
    <property type="molecule type" value="Genomic_DNA"/>
</dbReference>
<evidence type="ECO:0000313" key="3">
    <source>
        <dbReference type="Proteomes" id="UP000239898"/>
    </source>
</evidence>